<evidence type="ECO:0000256" key="1">
    <source>
        <dbReference type="SAM" id="MobiDB-lite"/>
    </source>
</evidence>
<dbReference type="OrthoDB" id="160374at2759"/>
<organism evidence="3 4">
    <name type="scientific">Carpinus fangiana</name>
    <dbReference type="NCBI Taxonomy" id="176857"/>
    <lineage>
        <taxon>Eukaryota</taxon>
        <taxon>Viridiplantae</taxon>
        <taxon>Streptophyta</taxon>
        <taxon>Embryophyta</taxon>
        <taxon>Tracheophyta</taxon>
        <taxon>Spermatophyta</taxon>
        <taxon>Magnoliopsida</taxon>
        <taxon>eudicotyledons</taxon>
        <taxon>Gunneridae</taxon>
        <taxon>Pentapetalae</taxon>
        <taxon>rosids</taxon>
        <taxon>fabids</taxon>
        <taxon>Fagales</taxon>
        <taxon>Betulaceae</taxon>
        <taxon>Carpinus</taxon>
    </lineage>
</organism>
<dbReference type="InterPro" id="IPR018849">
    <property type="entry name" value="Urb2/Npa2_C"/>
</dbReference>
<dbReference type="PANTHER" id="PTHR15682">
    <property type="entry name" value="UNHEALTHY RIBOSOME BIOGENESIS PROTEIN 2 HOMOLOG"/>
    <property type="match status" value="1"/>
</dbReference>
<dbReference type="InterPro" id="IPR052609">
    <property type="entry name" value="Ribosome_Biogenesis_Reg"/>
</dbReference>
<evidence type="ECO:0000313" key="3">
    <source>
        <dbReference type="EMBL" id="KAB8346185.1"/>
    </source>
</evidence>
<reference evidence="3 4" key="1">
    <citation type="submission" date="2019-06" db="EMBL/GenBank/DDBJ databases">
        <title>A chromosomal-level reference genome of Carpinus fangiana (Coryloideae, Betulaceae).</title>
        <authorList>
            <person name="Yang X."/>
            <person name="Wang Z."/>
            <person name="Zhang L."/>
            <person name="Hao G."/>
            <person name="Liu J."/>
            <person name="Yang Y."/>
        </authorList>
    </citation>
    <scope>NUCLEOTIDE SEQUENCE [LARGE SCALE GENOMIC DNA]</scope>
    <source>
        <strain evidence="3">Cfa_2016G</strain>
        <tissue evidence="3">Leaf</tissue>
    </source>
</reference>
<evidence type="ECO:0000259" key="2">
    <source>
        <dbReference type="Pfam" id="PF10441"/>
    </source>
</evidence>
<dbReference type="GO" id="GO:0005730">
    <property type="term" value="C:nucleolus"/>
    <property type="evidence" value="ECO:0007669"/>
    <property type="project" value="TreeGrafter"/>
</dbReference>
<feature type="domain" description="Nucleolar 27S pre-rRNA processing Urb2/Npa2 C-terminal" evidence="2">
    <location>
        <begin position="1193"/>
        <end position="1422"/>
    </location>
</feature>
<keyword evidence="4" id="KW-1185">Reference proteome</keyword>
<gene>
    <name evidence="3" type="ORF">FH972_023231</name>
</gene>
<comment type="caution">
    <text evidence="3">The sequence shown here is derived from an EMBL/GenBank/DDBJ whole genome shotgun (WGS) entry which is preliminary data.</text>
</comment>
<protein>
    <recommendedName>
        <fullName evidence="2">Nucleolar 27S pre-rRNA processing Urb2/Npa2 C-terminal domain-containing protein</fullName>
    </recommendedName>
</protein>
<dbReference type="Pfam" id="PF10441">
    <property type="entry name" value="Urb2"/>
    <property type="match status" value="1"/>
</dbReference>
<accession>A0A5N6KWV0</accession>
<dbReference type="PANTHER" id="PTHR15682:SF2">
    <property type="entry name" value="UNHEALTHY RIBOSOME BIOGENESIS PROTEIN 2 HOMOLOG"/>
    <property type="match status" value="1"/>
</dbReference>
<dbReference type="GO" id="GO:0042254">
    <property type="term" value="P:ribosome biogenesis"/>
    <property type="evidence" value="ECO:0007669"/>
    <property type="project" value="TreeGrafter"/>
</dbReference>
<evidence type="ECO:0000313" key="4">
    <source>
        <dbReference type="Proteomes" id="UP000327013"/>
    </source>
</evidence>
<dbReference type="EMBL" id="VIBQ01000013">
    <property type="protein sequence ID" value="KAB8346185.1"/>
    <property type="molecule type" value="Genomic_DNA"/>
</dbReference>
<feature type="region of interest" description="Disordered" evidence="1">
    <location>
        <begin position="134"/>
        <end position="159"/>
    </location>
</feature>
<dbReference type="Proteomes" id="UP000327013">
    <property type="component" value="Unassembled WGS sequence"/>
</dbReference>
<name>A0A5N6KWV0_9ROSI</name>
<proteinExistence type="predicted"/>
<sequence length="1429" mass="158173">MCSSVAIRLTHRQQDASSLTVSSLQKLKTLETDHNDFPTQLQQVAQILGQPRILDDKYVYSQTGLHIAGKADWALRWITKKFGAGDDAGHQARYSTKAWNFVGNLINILPVSSCSQILNTNGFLSCIERAMPRPASGESYTTNSDRNHSSKRRKLDYQDTNASHQTLRSISRCLTILKKRTTTAAAVENSLELEYLRSTLRTDAATAASILRGFFIAQGRGCAMEIGPFLSIWDGRSQSRLDDVTFSETCLPHTGACFASVEDPDEQENKHNKMAIEILIAKHIILPAKATFHTQKAAGTEANESPRTLRALLAPYSKSFRYDPARDDNLSDGNHTGLAPALLDIGIRSTSLDSTRKKALERPWLEHLFTEVASSTGITVETASELGGDETRLVMMTKLLQVAARHRLSLSTSLLGRIALNHQSWTVLALLVQLNPDVFVSSPDTGVPNMLWKKITSSVDIVYHDETPTYDPSYSTVLTDIVVPLMKFFAAARKLPDFLELWRLEISAYVTGYQMTLAELPQVEKAAQAIHRTSVWEDSSLIQALQDVLEASLDSSQILPILQNLHDEAQRNTGKQSYAYQVMIDIILKSIVSTRTVLALQEIIDDIRHVSTRILSSPSNTASAWRLYATCQALTLDIAARPDLLEHDYPMTANYVKETLRRVRSSGAEEIDIHAMNNTTEALMALGSTMKAMRRRNLITSTSSEIAKTNGTAEDHTNQLSIAKELPQEFVSDVTEICHWLREDLKKNPMSGWARKCVLKLSSCPEIYSLDSDSTLRQDVIAGIVNAYGQSSNSGHLEQEIRPAASQLCHEAVQDAAFLNDLMRVLYSKEMGLSNIYGSSNSSRRAHFVETIFLQLPAELVPRSLRERTLDAISDSLTAAGSDLACTVWIRRLSLAVKLLGLPHGGSSASKGLLPIIHAIEPILNTEVQAQLVDDELNPLLCEFTTRILQHHLERDGDGNSKKFLKGFWQKLEHEVTDTSASNRCPVAVMLAMKVAIHLKLSQLFAVKELDPSICERLCTQALQEPAYGSTVDTRWGVAVIDLLSLLDRDVLVKHASKIERIMTTIPSNSNPRSQASLKDLVLEVKSSSKPALNLESAFTKLEGTLSIKDLHHLQQYLLSTAERLYENNPDQLLQIVKSSIHRRGAQSILSILFSSPRIQWSSSSLLSDLLINLCSQLSQTTEIKSFRYLTLMLDAILRLKTKQLSQHSLETILRIITSLTSTSSPQLPSAHASFIHTRLVEIMSTLLTVHRRNFRSRFHLLLPALQGLLQCLFTADSSLSAKARLQQPHWVSTKGGKALGPAHAASLSRLLTLICEPSASAVRTHSSKTDASSRPHLTDETAAARAYAGKYMGYFVLFLCECLLKGRLATPETRDALLQPGIWSVLGVVPKDVLEAQTSARVKGEGRAVLRGLLEEWRRNGGGRGVHG</sequence>